<sequence>MAAPKRLMAVATYGATGLLGALLVLAYQRLERWTCAEARPMNTPSHSFVELQSGVSRGNVAAYHELRTAYLDMEPGAFLPWALLMANRHRYRPAYLDVYYALDGPVDSSSVARHWLSIDPDTRQLMRHYLRKAAGAGDATAPKILAALDSREKLGPAPPDTAN</sequence>
<comment type="caution">
    <text evidence="1">The sequence shown here is derived from an EMBL/GenBank/DDBJ whole genome shotgun (WGS) entry which is preliminary data.</text>
</comment>
<organism evidence="1 2">
    <name type="scientific">Hymenobacter gummosus</name>
    <dbReference type="NCBI Taxonomy" id="1776032"/>
    <lineage>
        <taxon>Bacteria</taxon>
        <taxon>Pseudomonadati</taxon>
        <taxon>Bacteroidota</taxon>
        <taxon>Cytophagia</taxon>
        <taxon>Cytophagales</taxon>
        <taxon>Hymenobacteraceae</taxon>
        <taxon>Hymenobacter</taxon>
    </lineage>
</organism>
<evidence type="ECO:0000313" key="1">
    <source>
        <dbReference type="EMBL" id="RTQ52222.1"/>
    </source>
</evidence>
<dbReference type="EMBL" id="RXOF01000002">
    <property type="protein sequence ID" value="RTQ52222.1"/>
    <property type="molecule type" value="Genomic_DNA"/>
</dbReference>
<protein>
    <submittedName>
        <fullName evidence="1">Uncharacterized protein</fullName>
    </submittedName>
</protein>
<reference evidence="1 2" key="1">
    <citation type="submission" date="2018-12" db="EMBL/GenBank/DDBJ databases">
        <title>Hymenobacter gummosus sp. nov., isolated from a spring.</title>
        <authorList>
            <person name="Nie L."/>
        </authorList>
    </citation>
    <scope>NUCLEOTIDE SEQUENCE [LARGE SCALE GENOMIC DNA]</scope>
    <source>
        <strain evidence="1 2">KCTC 52166</strain>
    </source>
</reference>
<keyword evidence="2" id="KW-1185">Reference proteome</keyword>
<gene>
    <name evidence="1" type="ORF">EJV47_04125</name>
</gene>
<name>A0A431U6Y6_9BACT</name>
<dbReference type="RefSeq" id="WP_165903611.1">
    <property type="nucleotide sequence ID" value="NZ_RXOF01000002.1"/>
</dbReference>
<evidence type="ECO:0000313" key="2">
    <source>
        <dbReference type="Proteomes" id="UP000282184"/>
    </source>
</evidence>
<dbReference type="Proteomes" id="UP000282184">
    <property type="component" value="Unassembled WGS sequence"/>
</dbReference>
<proteinExistence type="predicted"/>
<dbReference type="AlphaFoldDB" id="A0A431U6Y6"/>
<accession>A0A431U6Y6</accession>